<dbReference type="InterPro" id="IPR004391">
    <property type="entry name" value="Glu_race"/>
</dbReference>
<proteinExistence type="inferred from homology"/>
<dbReference type="PROSITE" id="PS00924">
    <property type="entry name" value="ASP_GLU_RACEMASE_2"/>
    <property type="match status" value="1"/>
</dbReference>
<evidence type="ECO:0000256" key="7">
    <source>
        <dbReference type="HAMAP-Rule" id="MF_00258"/>
    </source>
</evidence>
<dbReference type="HAMAP" id="MF_00258">
    <property type="entry name" value="Glu_racemase"/>
    <property type="match status" value="1"/>
</dbReference>
<dbReference type="InterPro" id="IPR015942">
    <property type="entry name" value="Asp/Glu/hydantoin_racemase"/>
</dbReference>
<dbReference type="FunFam" id="3.40.50.1860:FF:000001">
    <property type="entry name" value="Glutamate racemase"/>
    <property type="match status" value="1"/>
</dbReference>
<feature type="binding site" evidence="7">
    <location>
        <begin position="72"/>
        <end position="73"/>
    </location>
    <ligand>
        <name>substrate</name>
    </ligand>
</feature>
<keyword evidence="3 7" id="KW-0133">Cell shape</keyword>
<evidence type="ECO:0000256" key="1">
    <source>
        <dbReference type="ARBA" id="ARBA00001602"/>
    </source>
</evidence>
<dbReference type="EMBL" id="REFJ01000002">
    <property type="protein sequence ID" value="RMA81066.1"/>
    <property type="molecule type" value="Genomic_DNA"/>
</dbReference>
<dbReference type="Pfam" id="PF01177">
    <property type="entry name" value="Asp_Glu_race"/>
    <property type="match status" value="1"/>
</dbReference>
<dbReference type="RefSeq" id="WP_121876230.1">
    <property type="nucleotide sequence ID" value="NZ_REFJ01000002.1"/>
</dbReference>
<organism evidence="8 9">
    <name type="scientific">Umboniibacter marinipuniceus</name>
    <dbReference type="NCBI Taxonomy" id="569599"/>
    <lineage>
        <taxon>Bacteria</taxon>
        <taxon>Pseudomonadati</taxon>
        <taxon>Pseudomonadota</taxon>
        <taxon>Gammaproteobacteria</taxon>
        <taxon>Cellvibrionales</taxon>
        <taxon>Cellvibrionaceae</taxon>
        <taxon>Umboniibacter</taxon>
    </lineage>
</organism>
<feature type="binding site" evidence="7">
    <location>
        <begin position="183"/>
        <end position="184"/>
    </location>
    <ligand>
        <name>substrate</name>
    </ligand>
</feature>
<dbReference type="InterPro" id="IPR018187">
    <property type="entry name" value="Asp/Glu_racemase_AS_1"/>
</dbReference>
<protein>
    <recommendedName>
        <fullName evidence="2 7">Glutamate racemase</fullName>
        <ecNumber evidence="2 7">5.1.1.3</ecNumber>
    </recommendedName>
</protein>
<dbReference type="NCBIfam" id="TIGR00067">
    <property type="entry name" value="glut_race"/>
    <property type="match status" value="1"/>
</dbReference>
<feature type="active site" description="Proton donor/acceptor" evidence="7">
    <location>
        <position position="71"/>
    </location>
</feature>
<dbReference type="PANTHER" id="PTHR21198">
    <property type="entry name" value="GLUTAMATE RACEMASE"/>
    <property type="match status" value="1"/>
</dbReference>
<feature type="binding site" evidence="7">
    <location>
        <begin position="39"/>
        <end position="40"/>
    </location>
    <ligand>
        <name>substrate</name>
    </ligand>
</feature>
<dbReference type="EC" id="5.1.1.3" evidence="2 7"/>
<dbReference type="Gene3D" id="3.40.50.1860">
    <property type="match status" value="2"/>
</dbReference>
<dbReference type="GO" id="GO:0008881">
    <property type="term" value="F:glutamate racemase activity"/>
    <property type="evidence" value="ECO:0007669"/>
    <property type="project" value="UniProtKB-UniRule"/>
</dbReference>
<dbReference type="GO" id="GO:0071555">
    <property type="term" value="P:cell wall organization"/>
    <property type="evidence" value="ECO:0007669"/>
    <property type="project" value="UniProtKB-KW"/>
</dbReference>
<dbReference type="InterPro" id="IPR033134">
    <property type="entry name" value="Asp/Glu_racemase_AS_2"/>
</dbReference>
<comment type="catalytic activity">
    <reaction evidence="1 7">
        <text>L-glutamate = D-glutamate</text>
        <dbReference type="Rhea" id="RHEA:12813"/>
        <dbReference type="ChEBI" id="CHEBI:29985"/>
        <dbReference type="ChEBI" id="CHEBI:29986"/>
        <dbReference type="EC" id="5.1.1.3"/>
    </reaction>
</comment>
<dbReference type="GO" id="GO:0009252">
    <property type="term" value="P:peptidoglycan biosynthetic process"/>
    <property type="evidence" value="ECO:0007669"/>
    <property type="project" value="UniProtKB-UniRule"/>
</dbReference>
<reference evidence="8 9" key="1">
    <citation type="submission" date="2018-10" db="EMBL/GenBank/DDBJ databases">
        <title>Genomic Encyclopedia of Type Strains, Phase IV (KMG-IV): sequencing the most valuable type-strain genomes for metagenomic binning, comparative biology and taxonomic classification.</title>
        <authorList>
            <person name="Goeker M."/>
        </authorList>
    </citation>
    <scope>NUCLEOTIDE SEQUENCE [LARGE SCALE GENOMIC DNA]</scope>
    <source>
        <strain evidence="8 9">DSM 25080</strain>
    </source>
</reference>
<comment type="pathway">
    <text evidence="7">Cell wall biogenesis; peptidoglycan biosynthesis.</text>
</comment>
<keyword evidence="4 7" id="KW-0573">Peptidoglycan synthesis</keyword>
<evidence type="ECO:0000256" key="6">
    <source>
        <dbReference type="ARBA" id="ARBA00023316"/>
    </source>
</evidence>
<evidence type="ECO:0000256" key="4">
    <source>
        <dbReference type="ARBA" id="ARBA00022984"/>
    </source>
</evidence>
<comment type="similarity">
    <text evidence="7">Belongs to the aspartate/glutamate racemases family.</text>
</comment>
<gene>
    <name evidence="7" type="primary">murI</name>
    <name evidence="8" type="ORF">DFR27_0858</name>
</gene>
<dbReference type="PANTHER" id="PTHR21198:SF2">
    <property type="entry name" value="GLUTAMATE RACEMASE"/>
    <property type="match status" value="1"/>
</dbReference>
<evidence type="ECO:0000256" key="3">
    <source>
        <dbReference type="ARBA" id="ARBA00022960"/>
    </source>
</evidence>
<feature type="active site" description="Proton donor/acceptor" evidence="7">
    <location>
        <position position="182"/>
    </location>
</feature>
<dbReference type="OrthoDB" id="9801055at2"/>
<dbReference type="SUPFAM" id="SSF53681">
    <property type="entry name" value="Aspartate/glutamate racemase"/>
    <property type="match status" value="2"/>
</dbReference>
<sequence length="253" mass="27468">MSVLIFDSGLGGLSIRREIQLLRPDLSIHQFADHAWLPYGAKRAEDIRSRMLTLIPEMVDRVNASLLVVACNTASTHTLPQLRATLNIPVVGVVPAIKPAAIQSATKSIAVLATERTITSQYLDELIQSYAANCQVTRIGANQLVELAESKLSGNAVDTSELRKILPRSLFPSSVDTLVLACTHFPLLKTELLSVLPDHIELIDSGNAIARRVSTLASLQSHPQPAEFFTTGTLNQATVRLLQAESFARITAL</sequence>
<dbReference type="InterPro" id="IPR001920">
    <property type="entry name" value="Asp/Glu_race"/>
</dbReference>
<accession>A0A3M0A8X8</accession>
<comment type="function">
    <text evidence="7">Provides the (R)-glutamate required for cell wall biosynthesis.</text>
</comment>
<comment type="caution">
    <text evidence="8">The sequence shown here is derived from an EMBL/GenBank/DDBJ whole genome shotgun (WGS) entry which is preliminary data.</text>
</comment>
<dbReference type="UniPathway" id="UPA00219"/>
<name>A0A3M0A8X8_9GAMM</name>
<evidence type="ECO:0000256" key="5">
    <source>
        <dbReference type="ARBA" id="ARBA00023235"/>
    </source>
</evidence>
<evidence type="ECO:0000313" key="8">
    <source>
        <dbReference type="EMBL" id="RMA81066.1"/>
    </source>
</evidence>
<evidence type="ECO:0000256" key="2">
    <source>
        <dbReference type="ARBA" id="ARBA00013090"/>
    </source>
</evidence>
<dbReference type="AlphaFoldDB" id="A0A3M0A8X8"/>
<feature type="binding site" evidence="7">
    <location>
        <begin position="7"/>
        <end position="8"/>
    </location>
    <ligand>
        <name>substrate</name>
    </ligand>
</feature>
<keyword evidence="5 7" id="KW-0413">Isomerase</keyword>
<keyword evidence="9" id="KW-1185">Reference proteome</keyword>
<dbReference type="Proteomes" id="UP000267187">
    <property type="component" value="Unassembled WGS sequence"/>
</dbReference>
<evidence type="ECO:0000313" key="9">
    <source>
        <dbReference type="Proteomes" id="UP000267187"/>
    </source>
</evidence>
<dbReference type="GO" id="GO:0008360">
    <property type="term" value="P:regulation of cell shape"/>
    <property type="evidence" value="ECO:0007669"/>
    <property type="project" value="UniProtKB-KW"/>
</dbReference>
<dbReference type="PROSITE" id="PS00923">
    <property type="entry name" value="ASP_GLU_RACEMASE_1"/>
    <property type="match status" value="1"/>
</dbReference>
<keyword evidence="6 7" id="KW-0961">Cell wall biogenesis/degradation</keyword>